<protein>
    <submittedName>
        <fullName evidence="2">Retrovirus-related Pol polyprotein from transposon gypsy</fullName>
    </submittedName>
</protein>
<reference evidence="2 3" key="1">
    <citation type="submission" date="2024-07" db="EMBL/GenBank/DDBJ databases">
        <title>Enhanced genomic and transcriptomic resources for Trichinella pseudospiralis and T. spiralis underpin the discovery of pronounced molecular differences between stages and species.</title>
        <authorList>
            <person name="Pasi K.K."/>
            <person name="La Rosa G."/>
            <person name="Gomez-Morales M.A."/>
            <person name="Tosini F."/>
            <person name="Sumanam S."/>
            <person name="Young N.D."/>
            <person name="Chang B.C."/>
            <person name="Robin G.B."/>
        </authorList>
    </citation>
    <scope>NUCLEOTIDE SEQUENCE [LARGE SCALE GENOMIC DNA]</scope>
    <source>
        <strain evidence="2">ISS534</strain>
    </source>
</reference>
<dbReference type="Gene3D" id="3.10.10.10">
    <property type="entry name" value="HIV Type 1 Reverse Transcriptase, subunit A, domain 1"/>
    <property type="match status" value="1"/>
</dbReference>
<feature type="compositionally biased region" description="Polar residues" evidence="1">
    <location>
        <begin position="9"/>
        <end position="22"/>
    </location>
</feature>
<dbReference type="Proteomes" id="UP001558632">
    <property type="component" value="Unassembled WGS sequence"/>
</dbReference>
<proteinExistence type="predicted"/>
<name>A0ABR3KDB4_TRISP</name>
<keyword evidence="3" id="KW-1185">Reference proteome</keyword>
<evidence type="ECO:0000313" key="2">
    <source>
        <dbReference type="EMBL" id="KAL1234522.1"/>
    </source>
</evidence>
<feature type="region of interest" description="Disordered" evidence="1">
    <location>
        <begin position="1"/>
        <end position="22"/>
    </location>
</feature>
<dbReference type="InterPro" id="IPR043502">
    <property type="entry name" value="DNA/RNA_pol_sf"/>
</dbReference>
<organism evidence="2 3">
    <name type="scientific">Trichinella spiralis</name>
    <name type="common">Trichina worm</name>
    <dbReference type="NCBI Taxonomy" id="6334"/>
    <lineage>
        <taxon>Eukaryota</taxon>
        <taxon>Metazoa</taxon>
        <taxon>Ecdysozoa</taxon>
        <taxon>Nematoda</taxon>
        <taxon>Enoplea</taxon>
        <taxon>Dorylaimia</taxon>
        <taxon>Trichinellida</taxon>
        <taxon>Trichinellidae</taxon>
        <taxon>Trichinella</taxon>
    </lineage>
</organism>
<dbReference type="SUPFAM" id="SSF56672">
    <property type="entry name" value="DNA/RNA polymerases"/>
    <property type="match status" value="1"/>
</dbReference>
<comment type="caution">
    <text evidence="2">The sequence shown here is derived from an EMBL/GenBank/DDBJ whole genome shotgun (WGS) entry which is preliminary data.</text>
</comment>
<accession>A0ABR3KDB4</accession>
<sequence>MGTGIPQKGTGQVTTDKPTQASEGCGQQLHALADAAECSITGKQTLESILRRHSRAISRNDDDLGRTSLVTHRIETGEAQPIKQPPRRLPVGQMLVSGVIEPASGPWSSPVVLV</sequence>
<evidence type="ECO:0000256" key="1">
    <source>
        <dbReference type="SAM" id="MobiDB-lite"/>
    </source>
</evidence>
<dbReference type="EMBL" id="JBEUSY010000410">
    <property type="protein sequence ID" value="KAL1234522.1"/>
    <property type="molecule type" value="Genomic_DNA"/>
</dbReference>
<gene>
    <name evidence="2" type="ORF">TSPI_04934</name>
</gene>
<evidence type="ECO:0000313" key="3">
    <source>
        <dbReference type="Proteomes" id="UP001558632"/>
    </source>
</evidence>